<evidence type="ECO:0000313" key="17">
    <source>
        <dbReference type="Proteomes" id="UP000694540"/>
    </source>
</evidence>
<evidence type="ECO:0000256" key="4">
    <source>
        <dbReference type="ARBA" id="ARBA00022696"/>
    </source>
</evidence>
<dbReference type="PROSITE" id="PS51257">
    <property type="entry name" value="PROKAR_LIPOPROTEIN"/>
    <property type="match status" value="1"/>
</dbReference>
<protein>
    <recommendedName>
        <fullName evidence="12 13">Tissue factor pathway inhibitor</fullName>
    </recommendedName>
</protein>
<keyword evidence="2" id="KW-0964">Secreted</keyword>
<reference evidence="16" key="1">
    <citation type="submission" date="2025-08" db="UniProtKB">
        <authorList>
            <consortium name="Ensembl"/>
        </authorList>
    </citation>
    <scope>IDENTIFICATION</scope>
</reference>
<dbReference type="GO" id="GO:0030195">
    <property type="term" value="P:negative regulation of blood coagulation"/>
    <property type="evidence" value="ECO:0007669"/>
    <property type="project" value="Ensembl"/>
</dbReference>
<dbReference type="PANTHER" id="PTHR10083:SF328">
    <property type="entry name" value="TISSUE FACTOR PATHWAY INHIBITOR"/>
    <property type="match status" value="1"/>
</dbReference>
<name>A0A8C3WBF8_9CETA</name>
<evidence type="ECO:0000256" key="13">
    <source>
        <dbReference type="PIRNR" id="PIRNR001620"/>
    </source>
</evidence>
<keyword evidence="8 13" id="KW-0094">Blood coagulation</keyword>
<dbReference type="FunFam" id="4.10.410.10:FF:000013">
    <property type="entry name" value="Tissue factor pathway inhibitor"/>
    <property type="match status" value="1"/>
</dbReference>
<dbReference type="FunFam" id="4.10.410.10:FF:000004">
    <property type="entry name" value="Tissue factor pathway inhibitor"/>
    <property type="match status" value="1"/>
</dbReference>
<evidence type="ECO:0000256" key="6">
    <source>
        <dbReference type="ARBA" id="ARBA00022737"/>
    </source>
</evidence>
<organism evidence="16 17">
    <name type="scientific">Catagonus wagneri</name>
    <name type="common">Chacoan peccary</name>
    <dbReference type="NCBI Taxonomy" id="51154"/>
    <lineage>
        <taxon>Eukaryota</taxon>
        <taxon>Metazoa</taxon>
        <taxon>Chordata</taxon>
        <taxon>Craniata</taxon>
        <taxon>Vertebrata</taxon>
        <taxon>Euteleostomi</taxon>
        <taxon>Mammalia</taxon>
        <taxon>Eutheria</taxon>
        <taxon>Laurasiatheria</taxon>
        <taxon>Artiodactyla</taxon>
        <taxon>Suina</taxon>
        <taxon>Tayassuidae</taxon>
        <taxon>Catagonus</taxon>
    </lineage>
</organism>
<proteinExistence type="predicted"/>
<dbReference type="CDD" id="cd22613">
    <property type="entry name" value="Kunitz_TFPI1_1-like"/>
    <property type="match status" value="1"/>
</dbReference>
<dbReference type="Ensembl" id="ENSCWAT00000011538.1">
    <property type="protein sequence ID" value="ENSCWAP00000010604.1"/>
    <property type="gene ID" value="ENSCWAG00000008198.1"/>
</dbReference>
<dbReference type="GO" id="GO:0005901">
    <property type="term" value="C:caveola"/>
    <property type="evidence" value="ECO:0007669"/>
    <property type="project" value="Ensembl"/>
</dbReference>
<feature type="site" description="Reactive bond" evidence="14">
    <location>
        <begin position="136"/>
        <end position="137"/>
    </location>
</feature>
<comment type="subcellular location">
    <subcellularLocation>
        <location evidence="1 13">Secreted</location>
    </subcellularLocation>
</comment>
<dbReference type="GO" id="GO:0004867">
    <property type="term" value="F:serine-type endopeptidase inhibitor activity"/>
    <property type="evidence" value="ECO:0007669"/>
    <property type="project" value="UniProtKB-UniRule"/>
</dbReference>
<feature type="domain" description="BPTI/Kunitz inhibitor" evidence="15">
    <location>
        <begin position="54"/>
        <end position="104"/>
    </location>
</feature>
<dbReference type="PANTHER" id="PTHR10083">
    <property type="entry name" value="KUNITZ-TYPE PROTEASE INHIBITOR-RELATED"/>
    <property type="match status" value="1"/>
</dbReference>
<feature type="domain" description="BPTI/Kunitz inhibitor" evidence="15">
    <location>
        <begin position="126"/>
        <end position="176"/>
    </location>
</feature>
<dbReference type="GO" id="GO:0005615">
    <property type="term" value="C:extracellular space"/>
    <property type="evidence" value="ECO:0007669"/>
    <property type="project" value="Ensembl"/>
</dbReference>
<evidence type="ECO:0000256" key="3">
    <source>
        <dbReference type="ARBA" id="ARBA00022690"/>
    </source>
</evidence>
<keyword evidence="3 13" id="KW-0646">Protease inhibitor</keyword>
<gene>
    <name evidence="16" type="primary">TFPI</name>
</gene>
<dbReference type="AlphaFoldDB" id="A0A8C3WBF8"/>
<keyword evidence="10" id="KW-0325">Glycoprotein</keyword>
<dbReference type="SUPFAM" id="SSF57362">
    <property type="entry name" value="BPTI-like"/>
    <property type="match status" value="3"/>
</dbReference>
<evidence type="ECO:0000256" key="1">
    <source>
        <dbReference type="ARBA" id="ARBA00004613"/>
    </source>
</evidence>
<keyword evidence="6" id="KW-0677">Repeat</keyword>
<feature type="domain" description="BPTI/Kunitz inhibitor" evidence="15">
    <location>
        <begin position="219"/>
        <end position="269"/>
    </location>
</feature>
<evidence type="ECO:0000256" key="7">
    <source>
        <dbReference type="ARBA" id="ARBA00022900"/>
    </source>
</evidence>
<dbReference type="InterPro" id="IPR036880">
    <property type="entry name" value="Kunitz_BPTI_sf"/>
</dbReference>
<feature type="site" description="Reactive bond" evidence="14">
    <location>
        <begin position="229"/>
        <end position="230"/>
    </location>
</feature>
<dbReference type="Pfam" id="PF00014">
    <property type="entry name" value="Kunitz_BPTI"/>
    <property type="match status" value="3"/>
</dbReference>
<dbReference type="CDD" id="cd22615">
    <property type="entry name" value="Kunitz_TFPI1_TFPI2_3-like"/>
    <property type="match status" value="1"/>
</dbReference>
<dbReference type="PROSITE" id="PS50279">
    <property type="entry name" value="BPTI_KUNITZ_2"/>
    <property type="match status" value="3"/>
</dbReference>
<evidence type="ECO:0000256" key="10">
    <source>
        <dbReference type="ARBA" id="ARBA00023180"/>
    </source>
</evidence>
<dbReference type="InterPro" id="IPR020901">
    <property type="entry name" value="Prtase_inh_Kunz-CS"/>
</dbReference>
<feature type="chain" id="PRO_5034386140" description="Tissue factor pathway inhibitor" evidence="13">
    <location>
        <begin position="29"/>
        <end position="306"/>
    </location>
</feature>
<dbReference type="SMART" id="SM00131">
    <property type="entry name" value="KU"/>
    <property type="match status" value="3"/>
</dbReference>
<feature type="signal peptide" evidence="13">
    <location>
        <begin position="1"/>
        <end position="28"/>
    </location>
</feature>
<dbReference type="InterPro" id="IPR008296">
    <property type="entry name" value="TFPI-like"/>
</dbReference>
<evidence type="ECO:0000259" key="15">
    <source>
        <dbReference type="PROSITE" id="PS50279"/>
    </source>
</evidence>
<dbReference type="Proteomes" id="UP000694540">
    <property type="component" value="Unplaced"/>
</dbReference>
<dbReference type="PRINTS" id="PR00759">
    <property type="entry name" value="BASICPTASE"/>
</dbReference>
<dbReference type="FunFam" id="4.10.410.10:FF:000012">
    <property type="entry name" value="Tissue factor pathway inhibitor"/>
    <property type="match status" value="1"/>
</dbReference>
<evidence type="ECO:0000256" key="14">
    <source>
        <dbReference type="PIRSR" id="PIRSR001620-1"/>
    </source>
</evidence>
<evidence type="ECO:0000256" key="5">
    <source>
        <dbReference type="ARBA" id="ARBA00022729"/>
    </source>
</evidence>
<keyword evidence="4 13" id="KW-0356">Hemostasis</keyword>
<dbReference type="GO" id="GO:0007596">
    <property type="term" value="P:blood coagulation"/>
    <property type="evidence" value="ECO:0007669"/>
    <property type="project" value="UniProtKB-UniRule"/>
</dbReference>
<comment type="function">
    <text evidence="11">Inhibits factor X (X(a)) directly and, in a Xa-dependent way, inhibits VIIa/tissue factor activity, presumably by forming a quaternary Xa/LACI/VIIa/TF complex. It possesses an antithrombotic action and also the ability to associate with lipoproteins in plasma.</text>
</comment>
<dbReference type="PROSITE" id="PS00280">
    <property type="entry name" value="BPTI_KUNITZ_1"/>
    <property type="match status" value="3"/>
</dbReference>
<evidence type="ECO:0000313" key="16">
    <source>
        <dbReference type="Ensembl" id="ENSCWAP00000010604.1"/>
    </source>
</evidence>
<evidence type="ECO:0000256" key="2">
    <source>
        <dbReference type="ARBA" id="ARBA00022525"/>
    </source>
</evidence>
<accession>A0A8C3WBF8</accession>
<keyword evidence="5 13" id="KW-0732">Signal</keyword>
<keyword evidence="17" id="KW-1185">Reference proteome</keyword>
<dbReference type="Gene3D" id="4.10.410.10">
    <property type="entry name" value="Pancreatic trypsin inhibitor Kunitz domain"/>
    <property type="match status" value="3"/>
</dbReference>
<keyword evidence="9" id="KW-1015">Disulfide bond</keyword>
<dbReference type="CDD" id="cd22614">
    <property type="entry name" value="Kunitz_TFPI1_2-like"/>
    <property type="match status" value="1"/>
</dbReference>
<evidence type="ECO:0000256" key="12">
    <source>
        <dbReference type="ARBA" id="ARBA00073658"/>
    </source>
</evidence>
<evidence type="ECO:0000256" key="11">
    <source>
        <dbReference type="ARBA" id="ARBA00057773"/>
    </source>
</evidence>
<evidence type="ECO:0000256" key="8">
    <source>
        <dbReference type="ARBA" id="ARBA00023084"/>
    </source>
</evidence>
<evidence type="ECO:0000256" key="9">
    <source>
        <dbReference type="ARBA" id="ARBA00023157"/>
    </source>
</evidence>
<sequence length="306" mass="35093">MIDTMKKEQILGASVCLLLSCAFVPLNAIPEDGEEHTNITDAELPPVKPVHSFCAMKADDGPCKAMMKRFFFNMNTQQCEEFMYGGCEGNQNRFESLEECKEKCTRDYPKKTRRLTTLLKEKPDFCFLEEDAGICRGYITRYFYNNQSKQCERFKYGGCLGNQNNFESLEKCKNTCEDTLNDLQVDDYRTPLDALNNDSLTLQPTKAPSFFEFYGPSWCLTPADRGLCQANERRFYYNSITGKCSTFKYSGCGGNENNFTSKKACLKTCKKGFIQGISKEGLIKTKRKRKKHPVKIVYEEIFVKKI</sequence>
<keyword evidence="7 13" id="KW-0722">Serine protease inhibitor</keyword>
<dbReference type="PIRSF" id="PIRSF001620">
    <property type="entry name" value="TFPI"/>
    <property type="match status" value="1"/>
</dbReference>
<dbReference type="GeneTree" id="ENSGT00940000160767"/>
<dbReference type="InterPro" id="IPR050098">
    <property type="entry name" value="TFPI/VKTCI-like"/>
</dbReference>
<dbReference type="InterPro" id="IPR002223">
    <property type="entry name" value="Kunitz_BPTI"/>
</dbReference>
<dbReference type="GO" id="GO:0071383">
    <property type="term" value="P:cellular response to steroid hormone stimulus"/>
    <property type="evidence" value="ECO:0007669"/>
    <property type="project" value="Ensembl"/>
</dbReference>
<dbReference type="GO" id="GO:0009986">
    <property type="term" value="C:cell surface"/>
    <property type="evidence" value="ECO:0007669"/>
    <property type="project" value="Ensembl"/>
</dbReference>
<feature type="site" description="Reactive bond" evidence="14">
    <location>
        <begin position="64"/>
        <end position="65"/>
    </location>
</feature>
<reference evidence="16" key="2">
    <citation type="submission" date="2025-09" db="UniProtKB">
        <authorList>
            <consortium name="Ensembl"/>
        </authorList>
    </citation>
    <scope>IDENTIFICATION</scope>
</reference>